<dbReference type="InterPro" id="IPR036390">
    <property type="entry name" value="WH_DNA-bd_sf"/>
</dbReference>
<gene>
    <name evidence="5" type="ORF">H8700_05960</name>
</gene>
<proteinExistence type="inferred from homology"/>
<dbReference type="RefSeq" id="WP_022142552.1">
    <property type="nucleotide sequence ID" value="NZ_JACRSW010000027.1"/>
</dbReference>
<keyword evidence="6" id="KW-1185">Reference proteome</keyword>
<comment type="caution">
    <text evidence="5">The sequence shown here is derived from an EMBL/GenBank/DDBJ whole genome shotgun (WGS) entry which is preliminary data.</text>
</comment>
<dbReference type="InterPro" id="IPR036388">
    <property type="entry name" value="WH-like_DNA-bd_sf"/>
</dbReference>
<organism evidence="5 6">
    <name type="scientific">Jutongia hominis</name>
    <dbReference type="NCBI Taxonomy" id="2763664"/>
    <lineage>
        <taxon>Bacteria</taxon>
        <taxon>Bacillati</taxon>
        <taxon>Bacillota</taxon>
        <taxon>Clostridia</taxon>
        <taxon>Lachnospirales</taxon>
        <taxon>Lachnospiraceae</taxon>
        <taxon>Jutongia</taxon>
    </lineage>
</organism>
<evidence type="ECO:0000256" key="3">
    <source>
        <dbReference type="ARBA" id="ARBA00023125"/>
    </source>
</evidence>
<comment type="similarity">
    <text evidence="1">Belongs to the BlaI transcriptional regulatory family.</text>
</comment>
<evidence type="ECO:0000256" key="1">
    <source>
        <dbReference type="ARBA" id="ARBA00011046"/>
    </source>
</evidence>
<dbReference type="Pfam" id="PF03965">
    <property type="entry name" value="Penicillinase_R"/>
    <property type="match status" value="1"/>
</dbReference>
<evidence type="ECO:0000256" key="2">
    <source>
        <dbReference type="ARBA" id="ARBA00023015"/>
    </source>
</evidence>
<sequence length="124" mass="14511">MKVKGLTESEKITMKCVWNLGDGTRLAHILAEANGRYGKEWKSQTVSTFLGKLVLKGYLEQYRDGRYYCYRILISKKEYRCQELAQEMRFWDDGDVNEFVDELLDPSTFTPTERRALVDAIQNK</sequence>
<dbReference type="EMBL" id="JACRSW010000027">
    <property type="protein sequence ID" value="MBC8557248.1"/>
    <property type="molecule type" value="Genomic_DNA"/>
</dbReference>
<accession>A0ABR7MU46</accession>
<dbReference type="InterPro" id="IPR005650">
    <property type="entry name" value="BlaI_family"/>
</dbReference>
<dbReference type="Proteomes" id="UP000637513">
    <property type="component" value="Unassembled WGS sequence"/>
</dbReference>
<dbReference type="SUPFAM" id="SSF46785">
    <property type="entry name" value="Winged helix' DNA-binding domain"/>
    <property type="match status" value="1"/>
</dbReference>
<dbReference type="Gene3D" id="1.10.10.10">
    <property type="entry name" value="Winged helix-like DNA-binding domain superfamily/Winged helix DNA-binding domain"/>
    <property type="match status" value="1"/>
</dbReference>
<keyword evidence="4" id="KW-0804">Transcription</keyword>
<evidence type="ECO:0000313" key="5">
    <source>
        <dbReference type="EMBL" id="MBC8557248.1"/>
    </source>
</evidence>
<keyword evidence="2" id="KW-0805">Transcription regulation</keyword>
<name>A0ABR7MU46_9FIRM</name>
<evidence type="ECO:0000256" key="4">
    <source>
        <dbReference type="ARBA" id="ARBA00023163"/>
    </source>
</evidence>
<dbReference type="PIRSF" id="PIRSF019455">
    <property type="entry name" value="CopR_AtkY"/>
    <property type="match status" value="1"/>
</dbReference>
<protein>
    <submittedName>
        <fullName evidence="5">BlaI/MecI/CopY family transcriptional regulator</fullName>
    </submittedName>
</protein>
<keyword evidence="3" id="KW-0238">DNA-binding</keyword>
<reference evidence="5 6" key="1">
    <citation type="submission" date="2020-08" db="EMBL/GenBank/DDBJ databases">
        <title>Genome public.</title>
        <authorList>
            <person name="Liu C."/>
            <person name="Sun Q."/>
        </authorList>
    </citation>
    <scope>NUCLEOTIDE SEQUENCE [LARGE SCALE GENOMIC DNA]</scope>
    <source>
        <strain evidence="5 6">BX3</strain>
    </source>
</reference>
<evidence type="ECO:0000313" key="6">
    <source>
        <dbReference type="Proteomes" id="UP000637513"/>
    </source>
</evidence>